<proteinExistence type="predicted"/>
<dbReference type="AlphaFoldDB" id="A0A4Q0I1V3"/>
<accession>A0A4Q0I1V3</accession>
<evidence type="ECO:0008006" key="3">
    <source>
        <dbReference type="Google" id="ProtNLM"/>
    </source>
</evidence>
<dbReference type="RefSeq" id="WP_128706519.1">
    <property type="nucleotide sequence ID" value="NZ_RLII01000045.1"/>
</dbReference>
<organism evidence="1 2">
    <name type="scientific">Acetivibrio mesophilus</name>
    <dbReference type="NCBI Taxonomy" id="2487273"/>
    <lineage>
        <taxon>Bacteria</taxon>
        <taxon>Bacillati</taxon>
        <taxon>Bacillota</taxon>
        <taxon>Clostridia</taxon>
        <taxon>Eubacteriales</taxon>
        <taxon>Oscillospiraceae</taxon>
        <taxon>Acetivibrio</taxon>
    </lineage>
</organism>
<reference evidence="2" key="1">
    <citation type="submission" date="2018-11" db="EMBL/GenBank/DDBJ databases">
        <title>Genome sequencing of a novel mesophilic and cellulolytic organism within the genus Hungateiclostridium.</title>
        <authorList>
            <person name="Rettenmaier R."/>
            <person name="Liebl W."/>
            <person name="Zverlov V."/>
        </authorList>
    </citation>
    <scope>NUCLEOTIDE SEQUENCE [LARGE SCALE GENOMIC DNA]</scope>
    <source>
        <strain evidence="2">N2K1</strain>
    </source>
</reference>
<gene>
    <name evidence="1" type="ORF">EFD62_16565</name>
</gene>
<dbReference type="OrthoDB" id="2084395at2"/>
<name>A0A4Q0I1V3_9FIRM</name>
<protein>
    <recommendedName>
        <fullName evidence="3">Translation elongation factor EFTu/EF1A C-terminal domain-containing protein</fullName>
    </recommendedName>
</protein>
<evidence type="ECO:0000313" key="1">
    <source>
        <dbReference type="EMBL" id="RXE57647.1"/>
    </source>
</evidence>
<keyword evidence="2" id="KW-1185">Reference proteome</keyword>
<evidence type="ECO:0000313" key="2">
    <source>
        <dbReference type="Proteomes" id="UP000289166"/>
    </source>
</evidence>
<dbReference type="Proteomes" id="UP000289166">
    <property type="component" value="Unassembled WGS sequence"/>
</dbReference>
<sequence>MLIVRADIKFNRPEGNTVESDGISTQYPLRPAFKFGDGLLFSGTIISNIPCDKFLYQELYHVNIEFPTIEGEAYEEIKPLINEGMILDIQNASRIIGTAKVLDFTYKK</sequence>
<dbReference type="EMBL" id="RLII01000045">
    <property type="protein sequence ID" value="RXE57647.1"/>
    <property type="molecule type" value="Genomic_DNA"/>
</dbReference>
<comment type="caution">
    <text evidence="1">The sequence shown here is derived from an EMBL/GenBank/DDBJ whole genome shotgun (WGS) entry which is preliminary data.</text>
</comment>